<protein>
    <submittedName>
        <fullName evidence="1">Myotubularin-related</fullName>
    </submittedName>
</protein>
<proteinExistence type="predicted"/>
<dbReference type="EMBL" id="CM043020">
    <property type="protein sequence ID" value="KAI4459092.1"/>
    <property type="molecule type" value="Genomic_DNA"/>
</dbReference>
<organism evidence="1 2">
    <name type="scientific">Holotrichia oblita</name>
    <name type="common">Chafer beetle</name>
    <dbReference type="NCBI Taxonomy" id="644536"/>
    <lineage>
        <taxon>Eukaryota</taxon>
        <taxon>Metazoa</taxon>
        <taxon>Ecdysozoa</taxon>
        <taxon>Arthropoda</taxon>
        <taxon>Hexapoda</taxon>
        <taxon>Insecta</taxon>
        <taxon>Pterygota</taxon>
        <taxon>Neoptera</taxon>
        <taxon>Endopterygota</taxon>
        <taxon>Coleoptera</taxon>
        <taxon>Polyphaga</taxon>
        <taxon>Scarabaeiformia</taxon>
        <taxon>Scarabaeidae</taxon>
        <taxon>Melolonthinae</taxon>
        <taxon>Holotrichia</taxon>
    </lineage>
</organism>
<comment type="caution">
    <text evidence="1">The sequence shown here is derived from an EMBL/GenBank/DDBJ whole genome shotgun (WGS) entry which is preliminary data.</text>
</comment>
<accession>A0ACB9SX20</accession>
<evidence type="ECO:0000313" key="2">
    <source>
        <dbReference type="Proteomes" id="UP001056778"/>
    </source>
</evidence>
<evidence type="ECO:0000313" key="1">
    <source>
        <dbReference type="EMBL" id="KAI4459092.1"/>
    </source>
</evidence>
<name>A0ACB9SX20_HOLOL</name>
<gene>
    <name evidence="1" type="ORF">MML48_6g00017068</name>
</gene>
<dbReference type="Proteomes" id="UP001056778">
    <property type="component" value="Chromosome 6"/>
</dbReference>
<reference evidence="1" key="1">
    <citation type="submission" date="2022-04" db="EMBL/GenBank/DDBJ databases">
        <title>Chromosome-scale genome assembly of Holotrichia oblita Faldermann.</title>
        <authorList>
            <person name="Rongchong L."/>
        </authorList>
    </citation>
    <scope>NUCLEOTIDE SEQUENCE</scope>
    <source>
        <strain evidence="1">81SQS9</strain>
    </source>
</reference>
<keyword evidence="2" id="KW-1185">Reference proteome</keyword>
<sequence>MLEKILEKPPHEAPAPVKIVISKKKGSIFKSRVPDGTKKRRALYKHKWSDDKDANQKNNENNSNSSAAASGAYDEFGFQDDPLTRISHDGEDVTRVRCTKNDKGEIGEFQEFNDDVDYILDALQDNNPISTRCLSAITLASKCMVPAFRMHVRAHGTVAKFFKALHDATKDQSLGLCTATVMFVLSQDRLNMDLDRDCLELMLNLLESDVSYQQALDVCGLSSVQLQKNKQKVRELCAEIQSQGHAIHLNLDNITVGQLAMETLLSLTSKRAGEWFKEELRELGGIEHIIKTICECCHQVSDYVVSWTDSLLDKLRKVDRCLRVLENVTHNNEANQMYLLRYNQGLMLDTLVKLYRLCDSEIPLYPTTDINDKESTGMEFTTCISFPAEGSNLIGTRQGVIDASLHLLLQIPHYIPDQKKFELGVLVLMLLINLIQDNAPNKETLINAKAPSEGESDKTAVEALIVQFYQWEECARHAEQKTDAILDGNPETGKIQHKSNEEFIEETVAKLLQKAGTHMEFTFLASYIVMLLGFLIMENMEFEQQVRKFLKENNFSKMVELLKKFFNFMNLTASQETFIIHSRNEMEQFDGFMQNSKSSSLTSKLDTSNNESGFSLRPDEIPLLPGEKICEHARDVTYLCPYNGPARGVLTITNFKLYFRSADKDGNKVIDVPLGVVSRIEKVGGASSKGENAYGIEIFCKDMRNLRFAHKQENHSRRDVFEKLHQHAFPLSNKLKLFAFDYTEIFPENGWTVYEPIAELKRMGINNDMWKITKINENYDICDSYPAVWAVPQHVSDDEIKSVANFRSRGRIPVLSWIHSESQATITRCSQPLVGVGGKKCREDEKYISLIMDANAQSDKMFLMDARPTANAVANKAKGGGYESEDSYKNAELVFLDIHNIHVMRESLRKLKELCFPNIEEMKWLSGLESTYWLKHIKCILAGAVRIVDKVENHKTSVLVHCSDGWDRTAQLTALAMLMLDPYYRTIKGFEVLIEKEWLSFGHKFQQRIGHGDDHHSDADRSPVFLQFIDCVWQITQQFPNAFEFNEYLLITILDHLYSCRFGTFLFNTERERVQERVKELTVSLWSYTNSQIDLYRNPLYWANTNQQQVIIPIASLRHIKLWKTYYCRWNPSMRIQGESSEKQQQKSAPTFKYGMQSLGRVPSARRPPANLPSIKSEHSGTDAAVSLVPSGGPGWGKQDSVTPSTSTTPSTTSTTTNCNANSPSPANIPLTAHQAAIALPVTTTIPPPAKHSTSSVTSASTDKSWSSVMSGNDMIHPPPYQSPQFQHEFPSLSAGDGGGQARSGTSDTQYGPGPSLRPQTEGSWMQGVHVQTPTQYREATRPPGGNTATNGHGTSTVANAPPLVVNNNRNRVESRPASSIQRATDTPEELSRRPIIKEEDLNRMDDMTKDMGWAAQDEIDYNQKLEFSDDEAMPERNIPRNLMKSISKESDGKDRQDKAEAYPEEPKNYNRNGNNGSNTYNRGRNADEDEILALRRRQQHQVVTTATERAKQRKEEEEKKYQEAKLKSKREKDQEDSQGTISPSIVPAQPITPTSIPVPDWDKEKEAMNAKNDANDDNRNSSSNNKVSRDVTGSDFRQMAQIEAKNFIRKDNRNADRGNSGYPRQMQNLPPRLQKKQQLRNNSSPQPPMGYTQYDPRWINPGQNVTKTSPTSSLHKVRNEWEGSSDKERDDERIRYSNEDIRRGTPGMYDTHVVTRQSSDEWHSDHRHDKYRDDKSSQDRVYERPQRPDSRDSRASRDSRHSRESMRDSEPREHLGSWAESIAYEERKKESKEDRRQVPGPITKEKIEADEKQNEKRNLTQLKKGGVPPAAERKNDAGDKMQEKDSNTWSNPNKETVNTYDDISKPWADDGSSHSAQQDISKLDLDNSKKNTSASEPNTPDVVKEEIDLKKPEIVDVNKEKEEKRSHPSNRNRSDNRSQPWDRNSGGGGGMYRSWYKKSKGAPRSTKPTSKGGDWQCTDSDGSMDEISCSNDSSKDDKGLRNSQKSPKPASKKFEKDDKNKDISKSDKLDNKMDKFEKFDKPDRPNERKMDRYPDTRRDTYEPRGEPSRLGRGGGNMRGRGGLSKRIDGYGPPPLKSPFGHSEEKDKKPSMDDLTPGNADNQSLDKSKTNNAGVIGSTRRDPPSNNSSRMEKKHEDKFDRGKPRRSSDGRKPRPPGRIKDENDTSEHSDDSINKQNRKGNKSPLRSRSSNMISRRNQPPRLSGEKRSSYNQPRGEYISTRQNSSGSLRSGSTVVKKDNVIKDEKQTDSSNSLCNAIADISFKNKEQNEEIDVNEVEGDEKNSGHGDSDGFQEVKSKKNVKERQKIDEKPVVKQIGSKPENILIKQDRKPKSMTSQLSQQQIANLPSLMDTPVNPPAVMPQPANKNPYDRCRNNKLPPRLAKQREQGRLQKVQMHQHNMCDVNDIKVTQNIGLYGLKDNSSSMQITNAWDKPIQLRSNMEAEPVLSIGIENCKSMDQPHSPGQNTNSPNTEKVIGKNDRNQIQDKSVLDGTTPPVNTIIFENTNYKSTPAVRNNRNDKARSNKLDDSPSNIETSVMSGFNKPITDLLIRFLESDISHLTDDKTTKNLSLPKSMHTITSSNSTISPSTADLNFKIASVKKVWDNTMMPPVLEHSIVQEDNNSSFSTSFGPDPNTLDASSAFSKGTDTSDDAHEGYSSSPNQNVPNSTTNVCKVKPTQQVPGTTGQNVGAHQPHSGIISSGLIAPLSSPPIQPVIGPNVGLNQAPQQYTTNQHIGYQAGLGGSSQYGVPAIPSPPVVYNSTQQLQPQAGLYGGFPIDQLGGQRTSQFSQYATPTI</sequence>